<comment type="caution">
    <text evidence="2">The sequence shown here is derived from an EMBL/GenBank/DDBJ whole genome shotgun (WGS) entry which is preliminary data.</text>
</comment>
<sequence length="317" mass="34767">MRHPACLLYFTVQVGDSGGMHPTDTIPISELAATHGLDIDPTTIVVTELGLDFRVAIADAEDGRSWVMRIPRRPDVTERAVVEGRLLSRIAPHLSVSVPDWQIQTDALVAYPLLPGSPGLTIDDDGQPEWHFDVESAVYARSLGDVLAELHGLDPTIVADTGIPMESPDEVRARKREEIGLVAAEFDVAPDLLDRWSVWLGDDRYWPSWTTVTHGEIYPAHQLMDGPVILGLLDWTTASVGDPARDFAFHQASVSPETFDATVRQYVDRGGRVWSMLAEHCAHLFSTAAVELGLYALETGDEGHVAAAKEQLEPHRG</sequence>
<keyword evidence="3" id="KW-1185">Reference proteome</keyword>
<dbReference type="CDD" id="cd05152">
    <property type="entry name" value="MPH2"/>
    <property type="match status" value="1"/>
</dbReference>
<evidence type="ECO:0000259" key="1">
    <source>
        <dbReference type="Pfam" id="PF01636"/>
    </source>
</evidence>
<evidence type="ECO:0000313" key="2">
    <source>
        <dbReference type="EMBL" id="GAA0036101.1"/>
    </source>
</evidence>
<gene>
    <name evidence="2" type="primary">mphH</name>
    <name evidence="2" type="ORF">NCCP602_20620</name>
</gene>
<proteinExistence type="predicted"/>
<organism evidence="2 3">
    <name type="scientific">Brevibacterium metallidurans</name>
    <dbReference type="NCBI Taxonomy" id="1482676"/>
    <lineage>
        <taxon>Bacteria</taxon>
        <taxon>Bacillati</taxon>
        <taxon>Actinomycetota</taxon>
        <taxon>Actinomycetes</taxon>
        <taxon>Micrococcales</taxon>
        <taxon>Brevibacteriaceae</taxon>
        <taxon>Brevibacterium</taxon>
    </lineage>
</organism>
<reference evidence="2 3" key="1">
    <citation type="submission" date="2024-01" db="EMBL/GenBank/DDBJ databases">
        <title>Characterization of antibiotic resistant novel bacterial strains and their environmental applications.</title>
        <authorList>
            <person name="Manzoor S."/>
            <person name="Abbas S."/>
            <person name="Arshad M."/>
            <person name="Ahmed I."/>
        </authorList>
    </citation>
    <scope>NUCLEOTIDE SEQUENCE [LARGE SCALE GENOMIC DNA]</scope>
    <source>
        <strain evidence="2 3">NCCP-602</strain>
    </source>
</reference>
<accession>A0ABN0SNW0</accession>
<dbReference type="Proteomes" id="UP001498238">
    <property type="component" value="Unassembled WGS sequence"/>
</dbReference>
<name>A0ABN0SNW0_9MICO</name>
<protein>
    <submittedName>
        <fullName evidence="2">Macrolide 2'-phosphotransferase MphH</fullName>
    </submittedName>
</protein>
<dbReference type="InterPro" id="IPR002575">
    <property type="entry name" value="Aminoglycoside_PTrfase"/>
</dbReference>
<dbReference type="SUPFAM" id="SSF56112">
    <property type="entry name" value="Protein kinase-like (PK-like)"/>
    <property type="match status" value="1"/>
</dbReference>
<dbReference type="Gene3D" id="3.90.1200.10">
    <property type="match status" value="1"/>
</dbReference>
<dbReference type="Pfam" id="PF01636">
    <property type="entry name" value="APH"/>
    <property type="match status" value="1"/>
</dbReference>
<evidence type="ECO:0000313" key="3">
    <source>
        <dbReference type="Proteomes" id="UP001498238"/>
    </source>
</evidence>
<feature type="domain" description="Aminoglycoside phosphotransferase" evidence="1">
    <location>
        <begin position="49"/>
        <end position="275"/>
    </location>
</feature>
<dbReference type="EMBL" id="BAAAAF010000007">
    <property type="protein sequence ID" value="GAA0036101.1"/>
    <property type="molecule type" value="Genomic_DNA"/>
</dbReference>
<dbReference type="Gene3D" id="3.30.200.20">
    <property type="entry name" value="Phosphorylase Kinase, domain 1"/>
    <property type="match status" value="1"/>
</dbReference>
<dbReference type="InterPro" id="IPR011009">
    <property type="entry name" value="Kinase-like_dom_sf"/>
</dbReference>